<dbReference type="CDD" id="cd06588">
    <property type="entry name" value="PhnB_like"/>
    <property type="match status" value="1"/>
</dbReference>
<dbReference type="Pfam" id="PF06983">
    <property type="entry name" value="3-dmu-9_3-mt"/>
    <property type="match status" value="1"/>
</dbReference>
<name>A0A0M2T0B2_9BACI</name>
<dbReference type="Gene3D" id="3.10.180.10">
    <property type="entry name" value="2,3-Dihydroxybiphenyl 1,2-Dioxygenase, domain 1"/>
    <property type="match status" value="1"/>
</dbReference>
<protein>
    <submittedName>
        <fullName evidence="2">Glyoxalase</fullName>
    </submittedName>
</protein>
<evidence type="ECO:0000313" key="3">
    <source>
        <dbReference type="Proteomes" id="UP000034166"/>
    </source>
</evidence>
<comment type="caution">
    <text evidence="2">The sequence shown here is derived from an EMBL/GenBank/DDBJ whole genome shotgun (WGS) entry which is preliminary data.</text>
</comment>
<dbReference type="AlphaFoldDB" id="A0A0M2T0B2"/>
<keyword evidence="3" id="KW-1185">Reference proteome</keyword>
<feature type="domain" description="PhnB-like" evidence="1">
    <location>
        <begin position="4"/>
        <end position="131"/>
    </location>
</feature>
<proteinExistence type="predicted"/>
<evidence type="ECO:0000313" key="2">
    <source>
        <dbReference type="EMBL" id="KKK39396.1"/>
    </source>
</evidence>
<sequence length="136" mass="15410">MRDQVTPYLVFEGKAKEALHFYQELFGAEIVRVQTFGEADYPTPPEASELIMYAQLKKGGLEILFSDGFPGQSVTIGSNISLAVELESDQEIESIYEKLRQNGKTVMELQDTFWGARFAKVQDSFGVIWDLNYQKS</sequence>
<organism evidence="2 3">
    <name type="scientific">Mesobacillus campisalis</name>
    <dbReference type="NCBI Taxonomy" id="1408103"/>
    <lineage>
        <taxon>Bacteria</taxon>
        <taxon>Bacillati</taxon>
        <taxon>Bacillota</taxon>
        <taxon>Bacilli</taxon>
        <taxon>Bacillales</taxon>
        <taxon>Bacillaceae</taxon>
        <taxon>Mesobacillus</taxon>
    </lineage>
</organism>
<accession>A0A0M2T0B2</accession>
<reference evidence="2 3" key="1">
    <citation type="submission" date="2015-04" db="EMBL/GenBank/DDBJ databases">
        <title>Taxonomic description and genome sequence of Bacillus campisalis sp. nov., a novel member of the genus Bacillus isolated from solar saltern.</title>
        <authorList>
            <person name="Mathan Kumar R."/>
            <person name="Kaur G."/>
            <person name="Kumar A."/>
            <person name="Singh N.K."/>
            <person name="Kaur N."/>
            <person name="Kumar N."/>
            <person name="Mayilraj S."/>
        </authorList>
    </citation>
    <scope>NUCLEOTIDE SEQUENCE [LARGE SCALE GENOMIC DNA]</scope>
    <source>
        <strain evidence="2 3">SA2-6</strain>
    </source>
</reference>
<dbReference type="PANTHER" id="PTHR33990">
    <property type="entry name" value="PROTEIN YJDN-RELATED"/>
    <property type="match status" value="1"/>
</dbReference>
<dbReference type="SUPFAM" id="SSF54593">
    <property type="entry name" value="Glyoxalase/Bleomycin resistance protein/Dihydroxybiphenyl dioxygenase"/>
    <property type="match status" value="1"/>
</dbReference>
<dbReference type="InterPro" id="IPR029068">
    <property type="entry name" value="Glyas_Bleomycin-R_OHBP_Dase"/>
</dbReference>
<dbReference type="InterPro" id="IPR028973">
    <property type="entry name" value="PhnB-like"/>
</dbReference>
<evidence type="ECO:0000259" key="1">
    <source>
        <dbReference type="Pfam" id="PF06983"/>
    </source>
</evidence>
<dbReference type="OrthoDB" id="9795306at2"/>
<gene>
    <name evidence="2" type="ORF">WQ57_04000</name>
</gene>
<dbReference type="PANTHER" id="PTHR33990:SF1">
    <property type="entry name" value="PROTEIN YJDN"/>
    <property type="match status" value="1"/>
</dbReference>
<dbReference type="EMBL" id="LAYY01000003">
    <property type="protein sequence ID" value="KKK39396.1"/>
    <property type="molecule type" value="Genomic_DNA"/>
</dbReference>
<dbReference type="PATRIC" id="fig|1408103.3.peg.906"/>
<dbReference type="Proteomes" id="UP000034166">
    <property type="component" value="Unassembled WGS sequence"/>
</dbReference>
<dbReference type="RefSeq" id="WP_046522431.1">
    <property type="nucleotide sequence ID" value="NZ_LAYY01000003.1"/>
</dbReference>